<gene>
    <name evidence="1" type="ORF">UT53_C0001G0011</name>
</gene>
<proteinExistence type="predicted"/>
<protein>
    <submittedName>
        <fullName evidence="1">Uncharacterized protein</fullName>
    </submittedName>
</protein>
<reference evidence="1 2" key="1">
    <citation type="journal article" date="2015" name="Nature">
        <title>rRNA introns, odd ribosomes, and small enigmatic genomes across a large radiation of phyla.</title>
        <authorList>
            <person name="Brown C.T."/>
            <person name="Hug L.A."/>
            <person name="Thomas B.C."/>
            <person name="Sharon I."/>
            <person name="Castelle C.J."/>
            <person name="Singh A."/>
            <person name="Wilkins M.J."/>
            <person name="Williams K.H."/>
            <person name="Banfield J.F."/>
        </authorList>
    </citation>
    <scope>NUCLEOTIDE SEQUENCE [LARGE SCALE GENOMIC DNA]</scope>
</reference>
<sequence>MTSEEKIKYVRDRINELAEISPRGPLHLFLYAVSHPDNEEWTILTRGEQWLIIRKLEEENFIKNVQFDEDKHGVWFEEVTRNENRREKPLIREQTLEHIARHLGGHGSGTQIVGWLKSWDVPETIINSSGSKWWMVNEVLKHYAYSTEKKDHEMLFKIIGEMLHPVMYNGDKKAAETAAEDFNKYLEYDNLATLSDGKNEYSVCETKNLIEVDENDILSEENEELFQREYDELGFLRHPENKEKISTLRKAYQVFMNIAEVFCDNPSKPSHQLNDAYVKTKKLITDAVRDLRLYVNSVSGRQRIHTLTHYFIPFNNLFTAEKEYTPDNLEIDLSGKKLSWDYIRPQMNATYGDIDELYRKVEGSEVLSKPDVQQTLNEISLLLSKTKEENKKLTKTRQKTPVPQTPVQKIEITAIPELVIRNVEDNTLTKGKKRVRLPMFPHIPWDKASIRFLDERNVIITGDKKTVTTDYEGLGFSNDKSNKPNLAWGFLFGIAKNNGETPRITSPIPDNVKQLKLQISDFLKNLYHNTTEPFEDFSDANTYKLRIKLIPPELDAKNSKSDDPLGIKEYLNETMITKHEDSKDKEW</sequence>
<name>A0A0G0SED0_9BACT</name>
<dbReference type="EMBL" id="LBXD01000001">
    <property type="protein sequence ID" value="KKR24022.1"/>
    <property type="molecule type" value="Genomic_DNA"/>
</dbReference>
<comment type="caution">
    <text evidence="1">The sequence shown here is derived from an EMBL/GenBank/DDBJ whole genome shotgun (WGS) entry which is preliminary data.</text>
</comment>
<organism evidence="1 2">
    <name type="scientific">Candidatus Yanofskybacteria bacterium GW2011_GWD2_39_48</name>
    <dbReference type="NCBI Taxonomy" id="1619031"/>
    <lineage>
        <taxon>Bacteria</taxon>
        <taxon>Candidatus Yanofskyibacteriota</taxon>
    </lineage>
</organism>
<dbReference type="Proteomes" id="UP000034764">
    <property type="component" value="Unassembled WGS sequence"/>
</dbReference>
<dbReference type="AlphaFoldDB" id="A0A0G0SED0"/>
<evidence type="ECO:0000313" key="1">
    <source>
        <dbReference type="EMBL" id="KKR24022.1"/>
    </source>
</evidence>
<accession>A0A0G0SED0</accession>
<evidence type="ECO:0000313" key="2">
    <source>
        <dbReference type="Proteomes" id="UP000034764"/>
    </source>
</evidence>